<name>A0A6S6SDR0_9BACT</name>
<keyword evidence="3 4" id="KW-0413">Isomerase</keyword>
<dbReference type="EMBL" id="CACVAP010000048">
    <property type="protein sequence ID" value="CAA6806494.1"/>
    <property type="molecule type" value="Genomic_DNA"/>
</dbReference>
<dbReference type="HAMAP" id="MF_00171">
    <property type="entry name" value="TruA"/>
    <property type="match status" value="1"/>
</dbReference>
<dbReference type="GO" id="GO:0031119">
    <property type="term" value="P:tRNA pseudouridine synthesis"/>
    <property type="evidence" value="ECO:0007669"/>
    <property type="project" value="UniProtKB-UniRule"/>
</dbReference>
<dbReference type="NCBIfam" id="TIGR00071">
    <property type="entry name" value="hisT_truA"/>
    <property type="match status" value="1"/>
</dbReference>
<proteinExistence type="inferred from homology"/>
<feature type="domain" description="Pseudouridine synthase I TruA alpha/beta" evidence="8">
    <location>
        <begin position="7"/>
        <end position="102"/>
    </location>
</feature>
<dbReference type="SUPFAM" id="SSF55120">
    <property type="entry name" value="Pseudouridine synthase"/>
    <property type="match status" value="1"/>
</dbReference>
<dbReference type="InterPro" id="IPR020103">
    <property type="entry name" value="PsdUridine_synth_cat_dom_sf"/>
</dbReference>
<evidence type="ECO:0000256" key="3">
    <source>
        <dbReference type="ARBA" id="ARBA00023235"/>
    </source>
</evidence>
<evidence type="ECO:0000313" key="9">
    <source>
        <dbReference type="EMBL" id="CAA6806494.1"/>
    </source>
</evidence>
<dbReference type="InterPro" id="IPR020097">
    <property type="entry name" value="PsdUridine_synth_TruA_a/b_dom"/>
</dbReference>
<comment type="caution">
    <text evidence="4">Lacks conserved residue(s) required for the propagation of feature annotation.</text>
</comment>
<dbReference type="PANTHER" id="PTHR11142:SF0">
    <property type="entry name" value="TRNA PSEUDOURIDINE SYNTHASE-LIKE 1"/>
    <property type="match status" value="1"/>
</dbReference>
<dbReference type="GO" id="GO:0003723">
    <property type="term" value="F:RNA binding"/>
    <property type="evidence" value="ECO:0007669"/>
    <property type="project" value="InterPro"/>
</dbReference>
<dbReference type="InterPro" id="IPR001406">
    <property type="entry name" value="PsdUridine_synth_TruA"/>
</dbReference>
<keyword evidence="9" id="KW-0456">Lyase</keyword>
<dbReference type="GO" id="GO:0160147">
    <property type="term" value="F:tRNA pseudouridine(38-40) synthase activity"/>
    <property type="evidence" value="ECO:0007669"/>
    <property type="project" value="UniProtKB-EC"/>
</dbReference>
<comment type="subunit">
    <text evidence="4">Homodimer.</text>
</comment>
<comment type="catalytic activity">
    <reaction evidence="4 7">
        <text>uridine(38/39/40) in tRNA = pseudouridine(38/39/40) in tRNA</text>
        <dbReference type="Rhea" id="RHEA:22376"/>
        <dbReference type="Rhea" id="RHEA-COMP:10085"/>
        <dbReference type="Rhea" id="RHEA-COMP:10087"/>
        <dbReference type="ChEBI" id="CHEBI:65314"/>
        <dbReference type="ChEBI" id="CHEBI:65315"/>
        <dbReference type="EC" id="5.4.99.12"/>
    </reaction>
</comment>
<evidence type="ECO:0000256" key="1">
    <source>
        <dbReference type="ARBA" id="ARBA00009375"/>
    </source>
</evidence>
<feature type="binding site" evidence="4 6">
    <location>
        <position position="109"/>
    </location>
    <ligand>
        <name>substrate</name>
    </ligand>
</feature>
<dbReference type="PIRSF" id="PIRSF001430">
    <property type="entry name" value="tRNA_psdUrid_synth"/>
    <property type="match status" value="1"/>
</dbReference>
<dbReference type="EC" id="5.4.99.12" evidence="4"/>
<evidence type="ECO:0000256" key="4">
    <source>
        <dbReference type="HAMAP-Rule" id="MF_00171"/>
    </source>
</evidence>
<reference evidence="9" key="1">
    <citation type="submission" date="2020-01" db="EMBL/GenBank/DDBJ databases">
        <authorList>
            <person name="Meier V. D."/>
            <person name="Meier V D."/>
        </authorList>
    </citation>
    <scope>NUCLEOTIDE SEQUENCE</scope>
    <source>
        <strain evidence="9">HLG_WM_MAG_06</strain>
    </source>
</reference>
<sequence length="240" mass="27770">MRIKATIIYDGGKFKGFQKQTSTNNTITTSLEKALKSLGISDNIRGSGRTDAGVHATGQVIDFEVPSYWTDLNKLQLSLNRKLEYISIKRLQWIEDDFHSRFSAKKRLYRYVFKTSTPSIFEKPYVSYYPTFDEQALQKALKVFEGKHDFSNFIKTGSVTHTNVREVYKARYKKLKNYHIIYFEANGFLRSQVRMMVEASMQVALNQWSSNALNKQLNLEEKTLTKLAPAEGLYLAKIIY</sequence>
<protein>
    <recommendedName>
        <fullName evidence="4">tRNA pseudouridine synthase A</fullName>
        <ecNumber evidence="4">5.4.99.12</ecNumber>
    </recommendedName>
    <alternativeName>
        <fullName evidence="4">tRNA pseudouridine(38-40) synthase</fullName>
    </alternativeName>
    <alternativeName>
        <fullName evidence="4">tRNA pseudouridylate synthase I</fullName>
    </alternativeName>
    <alternativeName>
        <fullName evidence="4">tRNA-uridine isomerase I</fullName>
    </alternativeName>
</protein>
<feature type="active site" description="Nucleophile" evidence="4 5">
    <location>
        <position position="51"/>
    </location>
</feature>
<dbReference type="InterPro" id="IPR020095">
    <property type="entry name" value="PsdUridine_synth_TruA_C"/>
</dbReference>
<dbReference type="InterPro" id="IPR020094">
    <property type="entry name" value="TruA/RsuA/RluB/E/F_N"/>
</dbReference>
<gene>
    <name evidence="4" type="primary">truA</name>
    <name evidence="9" type="ORF">HELGO_WM15212</name>
</gene>
<feature type="domain" description="Pseudouridine synthase I TruA alpha/beta" evidence="8">
    <location>
        <begin position="140"/>
        <end position="240"/>
    </location>
</feature>
<evidence type="ECO:0000256" key="2">
    <source>
        <dbReference type="ARBA" id="ARBA00022694"/>
    </source>
</evidence>
<comment type="similarity">
    <text evidence="1 4 7">Belongs to the tRNA pseudouridine synthase TruA family.</text>
</comment>
<dbReference type="Gene3D" id="3.30.70.580">
    <property type="entry name" value="Pseudouridine synthase I, catalytic domain, N-terminal subdomain"/>
    <property type="match status" value="1"/>
</dbReference>
<dbReference type="Gene3D" id="3.30.70.660">
    <property type="entry name" value="Pseudouridine synthase I, catalytic domain, C-terminal subdomain"/>
    <property type="match status" value="1"/>
</dbReference>
<evidence type="ECO:0000256" key="6">
    <source>
        <dbReference type="PIRSR" id="PIRSR001430-2"/>
    </source>
</evidence>
<keyword evidence="2 4" id="KW-0819">tRNA processing</keyword>
<evidence type="ECO:0000256" key="7">
    <source>
        <dbReference type="RuleBase" id="RU003792"/>
    </source>
</evidence>
<accession>A0A6S6SDR0</accession>
<dbReference type="CDD" id="cd02570">
    <property type="entry name" value="PseudoU_synth_EcTruA"/>
    <property type="match status" value="1"/>
</dbReference>
<evidence type="ECO:0000256" key="5">
    <source>
        <dbReference type="PIRSR" id="PIRSR001430-1"/>
    </source>
</evidence>
<dbReference type="GO" id="GO:0016829">
    <property type="term" value="F:lyase activity"/>
    <property type="evidence" value="ECO:0007669"/>
    <property type="project" value="UniProtKB-KW"/>
</dbReference>
<dbReference type="Pfam" id="PF01416">
    <property type="entry name" value="PseudoU_synth_1"/>
    <property type="match status" value="2"/>
</dbReference>
<evidence type="ECO:0000259" key="8">
    <source>
        <dbReference type="Pfam" id="PF01416"/>
    </source>
</evidence>
<dbReference type="AlphaFoldDB" id="A0A6S6SDR0"/>
<dbReference type="PANTHER" id="PTHR11142">
    <property type="entry name" value="PSEUDOURIDYLATE SYNTHASE"/>
    <property type="match status" value="1"/>
</dbReference>
<comment type="function">
    <text evidence="4">Formation of pseudouridine at positions 38, 39 and 40 in the anticodon stem and loop of transfer RNAs.</text>
</comment>
<organism evidence="9">
    <name type="scientific">uncultured Sulfurovum sp</name>
    <dbReference type="NCBI Taxonomy" id="269237"/>
    <lineage>
        <taxon>Bacteria</taxon>
        <taxon>Pseudomonadati</taxon>
        <taxon>Campylobacterota</taxon>
        <taxon>Epsilonproteobacteria</taxon>
        <taxon>Campylobacterales</taxon>
        <taxon>Sulfurovaceae</taxon>
        <taxon>Sulfurovum</taxon>
        <taxon>environmental samples</taxon>
    </lineage>
</organism>